<evidence type="ECO:0000256" key="7">
    <source>
        <dbReference type="ARBA" id="ARBA00023079"/>
    </source>
</evidence>
<evidence type="ECO:0000256" key="4">
    <source>
        <dbReference type="ARBA" id="ARBA00022964"/>
    </source>
</evidence>
<organism evidence="10 11">
    <name type="scientific">Gimibacter soli</name>
    <dbReference type="NCBI Taxonomy" id="3024400"/>
    <lineage>
        <taxon>Bacteria</taxon>
        <taxon>Pseudomonadati</taxon>
        <taxon>Pseudomonadota</taxon>
        <taxon>Alphaproteobacteria</taxon>
        <taxon>Kordiimonadales</taxon>
        <taxon>Temperatibacteraceae</taxon>
        <taxon>Gimibacter</taxon>
    </lineage>
</organism>
<keyword evidence="3 9" id="KW-0479">Metal-binding</keyword>
<feature type="binding site" evidence="9">
    <location>
        <position position="114"/>
    </location>
    <ligand>
        <name>substrate</name>
    </ligand>
</feature>
<dbReference type="HAMAP" id="MF_01972">
    <property type="entry name" value="T23O"/>
    <property type="match status" value="1"/>
</dbReference>
<evidence type="ECO:0000313" key="10">
    <source>
        <dbReference type="EMBL" id="WCL53728.1"/>
    </source>
</evidence>
<reference evidence="10" key="1">
    <citation type="submission" date="2023-01" db="EMBL/GenBank/DDBJ databases">
        <title>The genome sequence of Kordiimonadaceae bacterium 6D33.</title>
        <authorList>
            <person name="Liu Y."/>
        </authorList>
    </citation>
    <scope>NUCLEOTIDE SEQUENCE</scope>
    <source>
        <strain evidence="10">6D33</strain>
    </source>
</reference>
<evidence type="ECO:0000256" key="3">
    <source>
        <dbReference type="ARBA" id="ARBA00022723"/>
    </source>
</evidence>
<comment type="similarity">
    <text evidence="9">Belongs to the tryptophan 2,3-dioxygenase family.</text>
</comment>
<evidence type="ECO:0000256" key="1">
    <source>
        <dbReference type="ARBA" id="ARBA00011881"/>
    </source>
</evidence>
<evidence type="ECO:0000256" key="2">
    <source>
        <dbReference type="ARBA" id="ARBA00022617"/>
    </source>
</evidence>
<dbReference type="GO" id="GO:0020037">
    <property type="term" value="F:heme binding"/>
    <property type="evidence" value="ECO:0007669"/>
    <property type="project" value="UniProtKB-UniRule"/>
</dbReference>
<dbReference type="PANTHER" id="PTHR10138:SF0">
    <property type="entry name" value="TRYPTOPHAN 2,3-DIOXYGENASE"/>
    <property type="match status" value="1"/>
</dbReference>
<keyword evidence="2 9" id="KW-0349">Heme</keyword>
<sequence>MTDTAAPKTSVDLTGEGIHWKQNLSYGSYLDLDNLLACQNPVSDEHDEMLFIVIHQASELWLKLCVHEIGAAMKLLEQGEDLGPVFKMLARVSRIQANLQQSWEILSTLTPADYAAFRDKLGHSSGFQSFQYREVEYRLGNKNAQMAEAHRDVPARYARLQAVLDAPSFYDLCLQLLARRGFDIPAEVTNRDWRQPYKANAKVEDAWLAIYRNTADHWDLYELAEKLVDLEHHFHAWRFAHMKTVERIIGYKPGTGGTGGVSYLQKALDLRFFPELWTARTRM</sequence>
<dbReference type="InterPro" id="IPR004981">
    <property type="entry name" value="Trp_2_3_dOase"/>
</dbReference>
<name>A0AAF0BGP7_9PROT</name>
<comment type="catalytic activity">
    <reaction evidence="8 9">
        <text>L-tryptophan + O2 = N-formyl-L-kynurenine</text>
        <dbReference type="Rhea" id="RHEA:24536"/>
        <dbReference type="ChEBI" id="CHEBI:15379"/>
        <dbReference type="ChEBI" id="CHEBI:57912"/>
        <dbReference type="ChEBI" id="CHEBI:58629"/>
        <dbReference type="EC" id="1.13.11.11"/>
    </reaction>
</comment>
<keyword evidence="11" id="KW-1185">Reference proteome</keyword>
<dbReference type="AlphaFoldDB" id="A0AAF0BGP7"/>
<evidence type="ECO:0000256" key="6">
    <source>
        <dbReference type="ARBA" id="ARBA00023004"/>
    </source>
</evidence>
<comment type="pathway">
    <text evidence="9">Amino-acid degradation; L-tryptophan degradation via kynurenine pathway; L-kynurenine from L-tryptophan: step 1/2.</text>
</comment>
<keyword evidence="5 9" id="KW-0560">Oxidoreductase</keyword>
<dbReference type="GO" id="GO:0019442">
    <property type="term" value="P:L-tryptophan catabolic process to acetyl-CoA"/>
    <property type="evidence" value="ECO:0007669"/>
    <property type="project" value="TreeGrafter"/>
</dbReference>
<dbReference type="RefSeq" id="WP_289503280.1">
    <property type="nucleotide sequence ID" value="NZ_CP116805.1"/>
</dbReference>
<evidence type="ECO:0000256" key="9">
    <source>
        <dbReference type="HAMAP-Rule" id="MF_01972"/>
    </source>
</evidence>
<keyword evidence="7 9" id="KW-0823">Tryptophan catabolism</keyword>
<dbReference type="GO" id="GO:0019441">
    <property type="term" value="P:L-tryptophan catabolic process to kynurenine"/>
    <property type="evidence" value="ECO:0007669"/>
    <property type="project" value="UniProtKB-UniRule"/>
</dbReference>
<dbReference type="EMBL" id="CP116805">
    <property type="protein sequence ID" value="WCL53728.1"/>
    <property type="molecule type" value="Genomic_DNA"/>
</dbReference>
<dbReference type="InterPro" id="IPR037217">
    <property type="entry name" value="Trp/Indoleamine_2_3_dOase-like"/>
</dbReference>
<comment type="function">
    <text evidence="9">Heme-dependent dioxygenase that catalyzes the oxidative cleavage of the L-tryptophan (L-Trp) pyrrole ring and converts L-tryptophan to N-formyl-L-kynurenine. Catalyzes the oxidative cleavage of the indole moiety.</text>
</comment>
<evidence type="ECO:0000313" key="11">
    <source>
        <dbReference type="Proteomes" id="UP001217500"/>
    </source>
</evidence>
<dbReference type="Pfam" id="PF03301">
    <property type="entry name" value="Trp_dioxygenase"/>
    <property type="match status" value="2"/>
</dbReference>
<feature type="binding site" evidence="9">
    <location>
        <position position="255"/>
    </location>
    <ligand>
        <name>substrate</name>
    </ligand>
</feature>
<proteinExistence type="inferred from homology"/>
<dbReference type="EC" id="1.13.11.11" evidence="9"/>
<accession>A0AAF0BGP7</accession>
<feature type="binding site" description="axial binding residue" evidence="9">
    <location>
        <position position="241"/>
    </location>
    <ligand>
        <name>heme</name>
        <dbReference type="ChEBI" id="CHEBI:30413"/>
    </ligand>
    <ligandPart>
        <name>Fe</name>
        <dbReference type="ChEBI" id="CHEBI:18248"/>
    </ligandPart>
</feature>
<protein>
    <recommendedName>
        <fullName evidence="9">Tryptophan 2,3-dioxygenase</fullName>
        <shortName evidence="9">TDO</shortName>
        <ecNumber evidence="9">1.13.11.11</ecNumber>
    </recommendedName>
    <alternativeName>
        <fullName evidence="9">Tryptamin 2,3-dioxygenase</fullName>
    </alternativeName>
    <alternativeName>
        <fullName evidence="9">Tryptophan oxygenase</fullName>
        <shortName evidence="9">TO</shortName>
        <shortName evidence="9">TRPO</shortName>
    </alternativeName>
    <alternativeName>
        <fullName evidence="9">Tryptophan pyrrolase</fullName>
    </alternativeName>
    <alternativeName>
        <fullName evidence="9">Tryptophanase</fullName>
    </alternativeName>
</protein>
<dbReference type="PANTHER" id="PTHR10138">
    <property type="entry name" value="TRYPTOPHAN 2,3-DIOXYGENASE"/>
    <property type="match status" value="1"/>
</dbReference>
<feature type="binding site" evidence="9">
    <location>
        <begin position="51"/>
        <end position="55"/>
    </location>
    <ligand>
        <name>substrate</name>
    </ligand>
</feature>
<evidence type="ECO:0000256" key="5">
    <source>
        <dbReference type="ARBA" id="ARBA00023002"/>
    </source>
</evidence>
<dbReference type="Proteomes" id="UP001217500">
    <property type="component" value="Chromosome"/>
</dbReference>
<dbReference type="KEGG" id="gso:PH603_14400"/>
<comment type="cofactor">
    <cofactor evidence="9">
        <name>heme</name>
        <dbReference type="ChEBI" id="CHEBI:30413"/>
    </cofactor>
    <text evidence="9">Binds 1 heme group per subunit.</text>
</comment>
<dbReference type="GO" id="GO:0046872">
    <property type="term" value="F:metal ion binding"/>
    <property type="evidence" value="ECO:0007669"/>
    <property type="project" value="UniProtKB-KW"/>
</dbReference>
<dbReference type="Gene3D" id="1.20.58.480">
    <property type="match status" value="1"/>
</dbReference>
<dbReference type="GO" id="GO:0004833">
    <property type="term" value="F:L-tryptophan 2,3-dioxygenase activity"/>
    <property type="evidence" value="ECO:0007669"/>
    <property type="project" value="UniProtKB-UniRule"/>
</dbReference>
<dbReference type="FunFam" id="1.20.58.480:FF:000001">
    <property type="entry name" value="Tryptophan 2,3-dioxygenase"/>
    <property type="match status" value="1"/>
</dbReference>
<evidence type="ECO:0000256" key="8">
    <source>
        <dbReference type="ARBA" id="ARBA00050412"/>
    </source>
</evidence>
<keyword evidence="6 9" id="KW-0408">Iron</keyword>
<comment type="subunit">
    <text evidence="1 9">Homotetramer.</text>
</comment>
<keyword evidence="4 9" id="KW-0223">Dioxygenase</keyword>
<feature type="binding site" evidence="9">
    <location>
        <position position="118"/>
    </location>
    <ligand>
        <name>substrate</name>
    </ligand>
</feature>
<dbReference type="SUPFAM" id="SSF140959">
    <property type="entry name" value="Indolic compounds 2,3-dioxygenase-like"/>
    <property type="match status" value="1"/>
</dbReference>
<gene>
    <name evidence="9" type="primary">kynA</name>
    <name evidence="10" type="ORF">PH603_14400</name>
</gene>